<dbReference type="Proteomes" id="UP001152797">
    <property type="component" value="Unassembled WGS sequence"/>
</dbReference>
<dbReference type="GO" id="GO:0008270">
    <property type="term" value="F:zinc ion binding"/>
    <property type="evidence" value="ECO:0007669"/>
    <property type="project" value="UniProtKB-KW"/>
</dbReference>
<dbReference type="CDD" id="cd16495">
    <property type="entry name" value="RING_CH-C4HC3_MARCH"/>
    <property type="match status" value="1"/>
</dbReference>
<dbReference type="EMBL" id="CAMXCT020000085">
    <property type="protein sequence ID" value="CAL1126958.1"/>
    <property type="molecule type" value="Genomic_DNA"/>
</dbReference>
<name>A0A9P1BJG2_9DINO</name>
<protein>
    <submittedName>
        <fullName evidence="8">Proton/sulfate cotransporter 2</fullName>
    </submittedName>
</protein>
<keyword evidence="2" id="KW-0863">Zinc-finger</keyword>
<evidence type="ECO:0000256" key="1">
    <source>
        <dbReference type="ARBA" id="ARBA00022723"/>
    </source>
</evidence>
<feature type="transmembrane region" description="Helical" evidence="5">
    <location>
        <begin position="526"/>
        <end position="544"/>
    </location>
</feature>
<evidence type="ECO:0000256" key="3">
    <source>
        <dbReference type="ARBA" id="ARBA00022833"/>
    </source>
</evidence>
<gene>
    <name evidence="7" type="ORF">C1SCF055_LOCUS2077</name>
</gene>
<keyword evidence="9" id="KW-1185">Reference proteome</keyword>
<feature type="compositionally biased region" description="Low complexity" evidence="4">
    <location>
        <begin position="574"/>
        <end position="590"/>
    </location>
</feature>
<evidence type="ECO:0000313" key="7">
    <source>
        <dbReference type="EMBL" id="CAI3973583.1"/>
    </source>
</evidence>
<evidence type="ECO:0000256" key="5">
    <source>
        <dbReference type="SAM" id="Phobius"/>
    </source>
</evidence>
<keyword evidence="5" id="KW-0472">Membrane</keyword>
<keyword evidence="3" id="KW-0862">Zinc</keyword>
<feature type="transmembrane region" description="Helical" evidence="5">
    <location>
        <begin position="204"/>
        <end position="220"/>
    </location>
</feature>
<keyword evidence="5" id="KW-0812">Transmembrane</keyword>
<reference evidence="8 9" key="2">
    <citation type="submission" date="2024-05" db="EMBL/GenBank/DDBJ databases">
        <authorList>
            <person name="Chen Y."/>
            <person name="Shah S."/>
            <person name="Dougan E. K."/>
            <person name="Thang M."/>
            <person name="Chan C."/>
        </authorList>
    </citation>
    <scope>NUCLEOTIDE SEQUENCE [LARGE SCALE GENOMIC DNA]</scope>
</reference>
<evidence type="ECO:0000256" key="4">
    <source>
        <dbReference type="SAM" id="MobiDB-lite"/>
    </source>
</evidence>
<feature type="transmembrane region" description="Helical" evidence="5">
    <location>
        <begin position="232"/>
        <end position="256"/>
    </location>
</feature>
<dbReference type="Pfam" id="PF12906">
    <property type="entry name" value="RINGv"/>
    <property type="match status" value="1"/>
</dbReference>
<dbReference type="SUPFAM" id="SSF57850">
    <property type="entry name" value="RING/U-box"/>
    <property type="match status" value="1"/>
</dbReference>
<feature type="domain" description="RING-CH-type" evidence="6">
    <location>
        <begin position="318"/>
        <end position="382"/>
    </location>
</feature>
<comment type="caution">
    <text evidence="7">The sequence shown here is derived from an EMBL/GenBank/DDBJ whole genome shotgun (WGS) entry which is preliminary data.</text>
</comment>
<sequence>MPATVCTVQPSTMLSEFRYSVQVWDPQEPQDPQAPTFAKAECNGTSLQNCMCSVTQTALRRKSYVLLDWEEDTGRSISELQTSQAMLVLGSRSFANLEGFSFHHGQYWSHRNAVAGQMWHRYSKKEIRSSEQLQCVASIYCNSSDNFDLRCSRREALARFKALERTLPYLSTLVHWKLMLPLLIFLAWFACVLASILFRGLQMLIFWPFGCVAYALLRHVDTPMLSLGHSLVMVVFTAMPVVFVSCSLELLWQMWSDGEQLHPDLQRILELELNDYHFLFYIWLLWSSYAVIRLRSLQCFAHLRELLSQRGGRKAPSEDEDSQPSCRICFGGSESGRLISPCLCSGTMRFVHMDCLNMWRFASANPQSSFRCDQCHFEYSVQRALYANILRSALVLHTVTLVVFGGVVILCAYICYCIHWSLGDVFLAWAVQNFGEPLRFHHGDGDYQLFSDNFMEQVTNVSGIQEEDKEELLRIIMRMNEWMICGIPFVHLMHGLTMVGMSGCNSLGFFLTQQATSTGDSNPLPVISAVMIIAGLFRVFYSLYRFLKLLSGKVLESAEGMILDIRAADDAAARTAPEAAPAPAAMEGAPAAPPAPPAPEGAEERTAFETFLDDVDGLEGLEGLDDGDHD</sequence>
<dbReference type="EMBL" id="CAMXCT030000085">
    <property type="protein sequence ID" value="CAL4760895.1"/>
    <property type="molecule type" value="Genomic_DNA"/>
</dbReference>
<dbReference type="EMBL" id="CAMXCT010000085">
    <property type="protein sequence ID" value="CAI3973583.1"/>
    <property type="molecule type" value="Genomic_DNA"/>
</dbReference>
<keyword evidence="5" id="KW-1133">Transmembrane helix</keyword>
<keyword evidence="1" id="KW-0479">Metal-binding</keyword>
<dbReference type="Gene3D" id="3.30.40.10">
    <property type="entry name" value="Zinc/RING finger domain, C3HC4 (zinc finger)"/>
    <property type="match status" value="1"/>
</dbReference>
<dbReference type="PANTHER" id="PTHR46347">
    <property type="entry name" value="RING/FYVE/PHD ZINC FINGER SUPERFAMILY PROTEIN"/>
    <property type="match status" value="1"/>
</dbReference>
<accession>A0A9P1BJG2</accession>
<feature type="transmembrane region" description="Helical" evidence="5">
    <location>
        <begin position="393"/>
        <end position="422"/>
    </location>
</feature>
<dbReference type="SMART" id="SM00744">
    <property type="entry name" value="RINGv"/>
    <property type="match status" value="1"/>
</dbReference>
<dbReference type="InterPro" id="IPR011016">
    <property type="entry name" value="Znf_RING-CH"/>
</dbReference>
<dbReference type="PANTHER" id="PTHR46347:SF1">
    <property type="entry name" value="RING_FYVE_PHD ZINC FINGER SUPERFAMILY PROTEIN"/>
    <property type="match status" value="1"/>
</dbReference>
<proteinExistence type="predicted"/>
<feature type="region of interest" description="Disordered" evidence="4">
    <location>
        <begin position="574"/>
        <end position="607"/>
    </location>
</feature>
<reference evidence="7" key="1">
    <citation type="submission" date="2022-10" db="EMBL/GenBank/DDBJ databases">
        <authorList>
            <person name="Chen Y."/>
            <person name="Dougan E. K."/>
            <person name="Chan C."/>
            <person name="Rhodes N."/>
            <person name="Thang M."/>
        </authorList>
    </citation>
    <scope>NUCLEOTIDE SEQUENCE</scope>
</reference>
<evidence type="ECO:0000259" key="6">
    <source>
        <dbReference type="PROSITE" id="PS51292"/>
    </source>
</evidence>
<dbReference type="InterPro" id="IPR013083">
    <property type="entry name" value="Znf_RING/FYVE/PHD"/>
</dbReference>
<evidence type="ECO:0000313" key="8">
    <source>
        <dbReference type="EMBL" id="CAL4760895.1"/>
    </source>
</evidence>
<organism evidence="7">
    <name type="scientific">Cladocopium goreaui</name>
    <dbReference type="NCBI Taxonomy" id="2562237"/>
    <lineage>
        <taxon>Eukaryota</taxon>
        <taxon>Sar</taxon>
        <taxon>Alveolata</taxon>
        <taxon>Dinophyceae</taxon>
        <taxon>Suessiales</taxon>
        <taxon>Symbiodiniaceae</taxon>
        <taxon>Cladocopium</taxon>
    </lineage>
</organism>
<dbReference type="AlphaFoldDB" id="A0A9P1BJG2"/>
<dbReference type="PROSITE" id="PS51292">
    <property type="entry name" value="ZF_RING_CH"/>
    <property type="match status" value="1"/>
</dbReference>
<evidence type="ECO:0000313" key="9">
    <source>
        <dbReference type="Proteomes" id="UP001152797"/>
    </source>
</evidence>
<feature type="transmembrane region" description="Helical" evidence="5">
    <location>
        <begin position="178"/>
        <end position="198"/>
    </location>
</feature>
<evidence type="ECO:0000256" key="2">
    <source>
        <dbReference type="ARBA" id="ARBA00022771"/>
    </source>
</evidence>
<dbReference type="OrthoDB" id="412381at2759"/>